<comment type="caution">
    <text evidence="2">The sequence shown here is derived from an EMBL/GenBank/DDBJ whole genome shotgun (WGS) entry which is preliminary data.</text>
</comment>
<dbReference type="SUPFAM" id="SSF53850">
    <property type="entry name" value="Periplasmic binding protein-like II"/>
    <property type="match status" value="1"/>
</dbReference>
<accession>A0A438X1D9</accession>
<protein>
    <submittedName>
        <fullName evidence="2">Hydroxymethylbilane synthase</fullName>
        <ecNumber evidence="2">2.5.1.61</ecNumber>
    </submittedName>
</protein>
<reference evidence="2 3" key="1">
    <citation type="submission" date="2018-11" db="EMBL/GenBank/DDBJ databases">
        <title>Genetic determinants and prediction of antibiotic resistance phenotypes in Helicobacter pylori.</title>
        <authorList>
            <person name="Wagner K."/>
        </authorList>
    </citation>
    <scope>NUCLEOTIDE SEQUENCE [LARGE SCALE GENOMIC DNA]</scope>
    <source>
        <strain evidence="2 3">ZH70</strain>
    </source>
</reference>
<evidence type="ECO:0000259" key="1">
    <source>
        <dbReference type="Pfam" id="PF01379"/>
    </source>
</evidence>
<feature type="non-terminal residue" evidence="2">
    <location>
        <position position="41"/>
    </location>
</feature>
<evidence type="ECO:0000313" key="3">
    <source>
        <dbReference type="Proteomes" id="UP000289022"/>
    </source>
</evidence>
<evidence type="ECO:0000313" key="2">
    <source>
        <dbReference type="EMBL" id="RVZ30308.1"/>
    </source>
</evidence>
<name>A0A438X1D9_HELPX</name>
<organism evidence="2 3">
    <name type="scientific">Helicobacter pylori</name>
    <name type="common">Campylobacter pylori</name>
    <dbReference type="NCBI Taxonomy" id="210"/>
    <lineage>
        <taxon>Bacteria</taxon>
        <taxon>Pseudomonadati</taxon>
        <taxon>Campylobacterota</taxon>
        <taxon>Epsilonproteobacteria</taxon>
        <taxon>Campylobacterales</taxon>
        <taxon>Helicobacteraceae</taxon>
        <taxon>Helicobacter</taxon>
    </lineage>
</organism>
<dbReference type="Proteomes" id="UP000289022">
    <property type="component" value="Unassembled WGS sequence"/>
</dbReference>
<keyword evidence="2" id="KW-0808">Transferase</keyword>
<dbReference type="EC" id="2.5.1.61" evidence="2"/>
<feature type="domain" description="Porphobilinogen deaminase N-terminal" evidence="1">
    <location>
        <begin position="4"/>
        <end position="41"/>
    </location>
</feature>
<dbReference type="GO" id="GO:0033014">
    <property type="term" value="P:tetrapyrrole biosynthetic process"/>
    <property type="evidence" value="ECO:0007669"/>
    <property type="project" value="InterPro"/>
</dbReference>
<sequence length="41" mass="4727">MGNLVIGSRGSELALWQANHIKERLKKECFIESEIRIVKTK</sequence>
<dbReference type="EMBL" id="RJGP01000691">
    <property type="protein sequence ID" value="RVZ30308.1"/>
    <property type="molecule type" value="Genomic_DNA"/>
</dbReference>
<gene>
    <name evidence="2" type="primary">hemC</name>
    <name evidence="2" type="ORF">EC518_09730</name>
</gene>
<dbReference type="InterPro" id="IPR022417">
    <property type="entry name" value="Porphobilin_deaminase_N"/>
</dbReference>
<dbReference type="AlphaFoldDB" id="A0A438X1D9"/>
<dbReference type="Gene3D" id="3.40.190.10">
    <property type="entry name" value="Periplasmic binding protein-like II"/>
    <property type="match status" value="1"/>
</dbReference>
<dbReference type="Pfam" id="PF01379">
    <property type="entry name" value="Porphobil_deam"/>
    <property type="match status" value="1"/>
</dbReference>
<dbReference type="GO" id="GO:0004418">
    <property type="term" value="F:hydroxymethylbilane synthase activity"/>
    <property type="evidence" value="ECO:0007669"/>
    <property type="project" value="UniProtKB-EC"/>
</dbReference>
<proteinExistence type="predicted"/>